<proteinExistence type="predicted"/>
<evidence type="ECO:0000313" key="2">
    <source>
        <dbReference type="EMBL" id="KVH98224.1"/>
    </source>
</evidence>
<evidence type="ECO:0000256" key="1">
    <source>
        <dbReference type="SAM" id="Phobius"/>
    </source>
</evidence>
<dbReference type="Gramene" id="KVH98224">
    <property type="protein sequence ID" value="KVH98224"/>
    <property type="gene ID" value="Ccrd_023587"/>
</dbReference>
<keyword evidence="1" id="KW-0472">Membrane</keyword>
<dbReference type="OMA" id="VKLARWI"/>
<keyword evidence="1" id="KW-1133">Transmembrane helix</keyword>
<dbReference type="PANTHER" id="PTHR48223:SF2">
    <property type="entry name" value="ABC TRANSMEMBRANE TYPE-1 DOMAIN-CONTAINING PROTEIN"/>
    <property type="match status" value="1"/>
</dbReference>
<dbReference type="EMBL" id="LEKV01003806">
    <property type="protein sequence ID" value="KVH98224.1"/>
    <property type="molecule type" value="Genomic_DNA"/>
</dbReference>
<organism evidence="2 3">
    <name type="scientific">Cynara cardunculus var. scolymus</name>
    <name type="common">Globe artichoke</name>
    <name type="synonym">Cynara scolymus</name>
    <dbReference type="NCBI Taxonomy" id="59895"/>
    <lineage>
        <taxon>Eukaryota</taxon>
        <taxon>Viridiplantae</taxon>
        <taxon>Streptophyta</taxon>
        <taxon>Embryophyta</taxon>
        <taxon>Tracheophyta</taxon>
        <taxon>Spermatophyta</taxon>
        <taxon>Magnoliopsida</taxon>
        <taxon>eudicotyledons</taxon>
        <taxon>Gunneridae</taxon>
        <taxon>Pentapetalae</taxon>
        <taxon>asterids</taxon>
        <taxon>campanulids</taxon>
        <taxon>Asterales</taxon>
        <taxon>Asteraceae</taxon>
        <taxon>Carduoideae</taxon>
        <taxon>Cardueae</taxon>
        <taxon>Carduinae</taxon>
        <taxon>Cynara</taxon>
    </lineage>
</organism>
<dbReference type="AlphaFoldDB" id="A0A103XWM7"/>
<protein>
    <submittedName>
        <fullName evidence="2">Uncharacterized protein</fullName>
    </submittedName>
</protein>
<gene>
    <name evidence="2" type="ORF">Ccrd_023587</name>
</gene>
<sequence length="120" mass="14355">MVNMKYGAQVAKELTPLWITGPLVVAVYIKTVWVICSLYVFSFKKSVKLVNNFSRGKVKEFIRVHLWQHMVYFRNLNYIEESKRMWEEFQVWIADKCLDFVESMWSCRQTIGFLKMANIM</sequence>
<keyword evidence="1" id="KW-0812">Transmembrane</keyword>
<name>A0A103XWM7_CYNCS</name>
<keyword evidence="3" id="KW-1185">Reference proteome</keyword>
<evidence type="ECO:0000313" key="3">
    <source>
        <dbReference type="Proteomes" id="UP000243975"/>
    </source>
</evidence>
<accession>A0A103XWM7</accession>
<reference evidence="2 3" key="1">
    <citation type="journal article" date="2016" name="Sci. Rep.">
        <title>The genome sequence of the outbreeding globe artichoke constructed de novo incorporating a phase-aware low-pass sequencing strategy of F1 progeny.</title>
        <authorList>
            <person name="Scaglione D."/>
            <person name="Reyes-Chin-Wo S."/>
            <person name="Acquadro A."/>
            <person name="Froenicke L."/>
            <person name="Portis E."/>
            <person name="Beitel C."/>
            <person name="Tirone M."/>
            <person name="Mauro R."/>
            <person name="Lo Monaco A."/>
            <person name="Mauromicale G."/>
            <person name="Faccioli P."/>
            <person name="Cattivelli L."/>
            <person name="Rieseberg L."/>
            <person name="Michelmore R."/>
            <person name="Lanteri S."/>
        </authorList>
    </citation>
    <scope>NUCLEOTIDE SEQUENCE [LARGE SCALE GENOMIC DNA]</scope>
    <source>
        <strain evidence="2">2C</strain>
    </source>
</reference>
<comment type="caution">
    <text evidence="2">The sequence shown here is derived from an EMBL/GenBank/DDBJ whole genome shotgun (WGS) entry which is preliminary data.</text>
</comment>
<dbReference type="Proteomes" id="UP000243975">
    <property type="component" value="Unassembled WGS sequence"/>
</dbReference>
<dbReference type="PANTHER" id="PTHR48223">
    <property type="entry name" value="DEFECTIVE 2759, PUTATIVE ISOFORM 1-RELATED"/>
    <property type="match status" value="1"/>
</dbReference>
<feature type="transmembrane region" description="Helical" evidence="1">
    <location>
        <begin position="20"/>
        <end position="41"/>
    </location>
</feature>